<dbReference type="SUPFAM" id="SSF49313">
    <property type="entry name" value="Cadherin-like"/>
    <property type="match status" value="1"/>
</dbReference>
<dbReference type="SUPFAM" id="SSF49265">
    <property type="entry name" value="Fibronectin type III"/>
    <property type="match status" value="1"/>
</dbReference>
<dbReference type="InterPro" id="IPR013783">
    <property type="entry name" value="Ig-like_fold"/>
</dbReference>
<feature type="region of interest" description="Disordered" evidence="1">
    <location>
        <begin position="165"/>
        <end position="186"/>
    </location>
</feature>
<sequence>MRSFQAVFTTITLGIILSACGGGGAVSESDQLGNAQDTAVSNGSESTTPTTNDTTTDSGQTTPAPVPSAPTSGSHPIVRAETGIYGAANLAAVTVSGTDVLLGWFQPNDHPSGGYDIIIDGVNTKAEHRTVNTTLAIGGLDLSVQHCFVVRARYTQALPTELYDSNSQCTDGPQGENQAPEISGNPADSVAVGDTYAFTPSATDNDNDELTFSVANLPTWAEFDTQTGTLSGTPAAGDEGDYNNITISVSDGAGEANLAAFSIAVTADAATAATGSMSLRWVAPTTRTDGSALNLADIKGYCIYIGTTRDNLEMVVDLTEGDRTDYILDNLELGDYYVAVSVYDQQDVMSNYSNVVMKSVVN</sequence>
<organism evidence="3 4">
    <name type="scientific">Candidatus Thiodiazotropha taylori</name>
    <dbReference type="NCBI Taxonomy" id="2792791"/>
    <lineage>
        <taxon>Bacteria</taxon>
        <taxon>Pseudomonadati</taxon>
        <taxon>Pseudomonadota</taxon>
        <taxon>Gammaproteobacteria</taxon>
        <taxon>Chromatiales</taxon>
        <taxon>Sedimenticolaceae</taxon>
        <taxon>Candidatus Thiodiazotropha</taxon>
    </lineage>
</organism>
<gene>
    <name evidence="3" type="ORF">KME65_03675</name>
</gene>
<evidence type="ECO:0000256" key="2">
    <source>
        <dbReference type="SAM" id="SignalP"/>
    </source>
</evidence>
<evidence type="ECO:0000256" key="1">
    <source>
        <dbReference type="SAM" id="MobiDB-lite"/>
    </source>
</evidence>
<dbReference type="AlphaFoldDB" id="A0A944M759"/>
<name>A0A944M759_9GAMM</name>
<dbReference type="GO" id="GO:0016020">
    <property type="term" value="C:membrane"/>
    <property type="evidence" value="ECO:0007669"/>
    <property type="project" value="InterPro"/>
</dbReference>
<accession>A0A944M759</accession>
<feature type="chain" id="PRO_5036908192" evidence="2">
    <location>
        <begin position="22"/>
        <end position="362"/>
    </location>
</feature>
<feature type="signal peptide" evidence="2">
    <location>
        <begin position="1"/>
        <end position="21"/>
    </location>
</feature>
<reference evidence="3 4" key="1">
    <citation type="submission" date="2021-05" db="EMBL/GenBank/DDBJ databases">
        <title>Genetic and Functional Diversity in Clade A Lucinid endosymbionts from the Bahamas.</title>
        <authorList>
            <person name="Giani N.M."/>
            <person name="Engel A.S."/>
            <person name="Campbell B.J."/>
        </authorList>
    </citation>
    <scope>NUCLEOTIDE SEQUENCE [LARGE SCALE GENOMIC DNA]</scope>
    <source>
        <strain evidence="3">LUC16012Gg_MoonRockCtena</strain>
    </source>
</reference>
<dbReference type="InterPro" id="IPR036116">
    <property type="entry name" value="FN3_sf"/>
</dbReference>
<feature type="compositionally biased region" description="Polar residues" evidence="1">
    <location>
        <begin position="28"/>
        <end position="45"/>
    </location>
</feature>
<dbReference type="Pfam" id="PF05345">
    <property type="entry name" value="He_PIG"/>
    <property type="match status" value="1"/>
</dbReference>
<evidence type="ECO:0000313" key="4">
    <source>
        <dbReference type="Proteomes" id="UP000770889"/>
    </source>
</evidence>
<feature type="compositionally biased region" description="Low complexity" evidence="1">
    <location>
        <begin position="46"/>
        <end position="63"/>
    </location>
</feature>
<dbReference type="PROSITE" id="PS51257">
    <property type="entry name" value="PROKAR_LIPOPROTEIN"/>
    <property type="match status" value="1"/>
</dbReference>
<dbReference type="EMBL" id="JAHHGM010000002">
    <property type="protein sequence ID" value="MBT2988042.1"/>
    <property type="molecule type" value="Genomic_DNA"/>
</dbReference>
<evidence type="ECO:0000313" key="3">
    <source>
        <dbReference type="EMBL" id="MBT2988042.1"/>
    </source>
</evidence>
<dbReference type="Gene3D" id="2.60.40.10">
    <property type="entry name" value="Immunoglobulins"/>
    <property type="match status" value="2"/>
</dbReference>
<dbReference type="Proteomes" id="UP000770889">
    <property type="component" value="Unassembled WGS sequence"/>
</dbReference>
<feature type="compositionally biased region" description="Polar residues" evidence="1">
    <location>
        <begin position="165"/>
        <end position="177"/>
    </location>
</feature>
<dbReference type="GO" id="GO:0005509">
    <property type="term" value="F:calcium ion binding"/>
    <property type="evidence" value="ECO:0007669"/>
    <property type="project" value="InterPro"/>
</dbReference>
<feature type="region of interest" description="Disordered" evidence="1">
    <location>
        <begin position="26"/>
        <end position="75"/>
    </location>
</feature>
<protein>
    <submittedName>
        <fullName evidence="3">Ig domain-containing protein</fullName>
    </submittedName>
</protein>
<dbReference type="InterPro" id="IPR015919">
    <property type="entry name" value="Cadherin-like_sf"/>
</dbReference>
<keyword evidence="2" id="KW-0732">Signal</keyword>
<comment type="caution">
    <text evidence="3">The sequence shown here is derived from an EMBL/GenBank/DDBJ whole genome shotgun (WGS) entry which is preliminary data.</text>
</comment>
<proteinExistence type="predicted"/>